<evidence type="ECO:0000313" key="4">
    <source>
        <dbReference type="Ensembl" id="ENSSPAP00000024360.1"/>
    </source>
</evidence>
<proteinExistence type="predicted"/>
<dbReference type="SUPFAM" id="SSF48726">
    <property type="entry name" value="Immunoglobulin"/>
    <property type="match status" value="1"/>
</dbReference>
<accession>A0A3B5AU17</accession>
<dbReference type="Ensembl" id="ENSSPAT00000024761.1">
    <property type="protein sequence ID" value="ENSSPAP00000024360.1"/>
    <property type="gene ID" value="ENSSPAG00000018417.1"/>
</dbReference>
<keyword evidence="2" id="KW-0391">Immunity</keyword>
<dbReference type="GeneTree" id="ENSGT00980000199071"/>
<protein>
    <recommendedName>
        <fullName evidence="3">Ig-like domain-containing protein</fullName>
    </recommendedName>
</protein>
<evidence type="ECO:0000256" key="1">
    <source>
        <dbReference type="ARBA" id="ARBA00022729"/>
    </source>
</evidence>
<keyword evidence="1" id="KW-0732">Signal</keyword>
<dbReference type="GO" id="GO:0002376">
    <property type="term" value="P:immune system process"/>
    <property type="evidence" value="ECO:0007669"/>
    <property type="project" value="UniProtKB-KW"/>
</dbReference>
<dbReference type="Gene3D" id="2.60.40.10">
    <property type="entry name" value="Immunoglobulins"/>
    <property type="match status" value="1"/>
</dbReference>
<feature type="domain" description="Ig-like" evidence="3">
    <location>
        <begin position="29"/>
        <end position="116"/>
    </location>
</feature>
<dbReference type="PANTHER" id="PTHR23268:SF102">
    <property type="entry name" value="IMMUNOGLOBULIN V-SET DOMAIN-CONTAINING PROTEIN"/>
    <property type="match status" value="1"/>
</dbReference>
<dbReference type="InterPro" id="IPR050413">
    <property type="entry name" value="TCR_beta_variable"/>
</dbReference>
<sequence length="116" mass="13059">TLRSWFKEEGVGLGVEVHQTPAEVLRKLGDKVQLVCSHARTDYTLMLWYQKSPGEQTLKRIGHVNYGIIEHEKPFESNFNITGDMSGETAKKGSLFIVDLQAEHSAVYYCAASYAH</sequence>
<dbReference type="AlphaFoldDB" id="A0A3B5AU17"/>
<dbReference type="GO" id="GO:0007166">
    <property type="term" value="P:cell surface receptor signaling pathway"/>
    <property type="evidence" value="ECO:0007669"/>
    <property type="project" value="TreeGrafter"/>
</dbReference>
<name>A0A3B5AU17_9TELE</name>
<dbReference type="InterPro" id="IPR007110">
    <property type="entry name" value="Ig-like_dom"/>
</dbReference>
<organism evidence="4">
    <name type="scientific">Stegastes partitus</name>
    <name type="common">bicolor damselfish</name>
    <dbReference type="NCBI Taxonomy" id="144197"/>
    <lineage>
        <taxon>Eukaryota</taxon>
        <taxon>Metazoa</taxon>
        <taxon>Chordata</taxon>
        <taxon>Craniata</taxon>
        <taxon>Vertebrata</taxon>
        <taxon>Euteleostomi</taxon>
        <taxon>Actinopterygii</taxon>
        <taxon>Neopterygii</taxon>
        <taxon>Teleostei</taxon>
        <taxon>Neoteleostei</taxon>
        <taxon>Acanthomorphata</taxon>
        <taxon>Ovalentaria</taxon>
        <taxon>Pomacentridae</taxon>
        <taxon>Stegastes</taxon>
    </lineage>
</organism>
<dbReference type="InterPro" id="IPR036179">
    <property type="entry name" value="Ig-like_dom_sf"/>
</dbReference>
<dbReference type="Pfam" id="PF07686">
    <property type="entry name" value="V-set"/>
    <property type="match status" value="1"/>
</dbReference>
<dbReference type="InterPro" id="IPR013783">
    <property type="entry name" value="Ig-like_fold"/>
</dbReference>
<evidence type="ECO:0000259" key="3">
    <source>
        <dbReference type="PROSITE" id="PS50835"/>
    </source>
</evidence>
<evidence type="ECO:0000256" key="2">
    <source>
        <dbReference type="ARBA" id="ARBA00022859"/>
    </source>
</evidence>
<dbReference type="InterPro" id="IPR013106">
    <property type="entry name" value="Ig_V-set"/>
</dbReference>
<dbReference type="PROSITE" id="PS50835">
    <property type="entry name" value="IG_LIKE"/>
    <property type="match status" value="1"/>
</dbReference>
<dbReference type="STRING" id="144197.ENSSPAP00000024360"/>
<dbReference type="GO" id="GO:0005886">
    <property type="term" value="C:plasma membrane"/>
    <property type="evidence" value="ECO:0007669"/>
    <property type="project" value="TreeGrafter"/>
</dbReference>
<reference evidence="4" key="1">
    <citation type="submission" date="2023-09" db="UniProtKB">
        <authorList>
            <consortium name="Ensembl"/>
        </authorList>
    </citation>
    <scope>IDENTIFICATION</scope>
</reference>
<dbReference type="PANTHER" id="PTHR23268">
    <property type="entry name" value="T-CELL RECEPTOR BETA CHAIN"/>
    <property type="match status" value="1"/>
</dbReference>